<accession>B7PTL0</accession>
<evidence type="ECO:0000256" key="13">
    <source>
        <dbReference type="ARBA" id="ARBA00023136"/>
    </source>
</evidence>
<comment type="similarity">
    <text evidence="5 15">Belongs to the cytochrome P450 family.</text>
</comment>
<keyword evidence="13" id="KW-0472">Membrane</keyword>
<dbReference type="OrthoDB" id="1055148at2759"/>
<dbReference type="EC" id="1.14.14.1" evidence="16"/>
<dbReference type="GO" id="GO:0006082">
    <property type="term" value="P:organic acid metabolic process"/>
    <property type="evidence" value="ECO:0000318"/>
    <property type="project" value="GO_Central"/>
</dbReference>
<evidence type="ECO:0000256" key="12">
    <source>
        <dbReference type="ARBA" id="ARBA00023033"/>
    </source>
</evidence>
<feature type="non-terminal residue" evidence="16">
    <location>
        <position position="1"/>
    </location>
</feature>
<dbReference type="AlphaFoldDB" id="B7PTL0"/>
<evidence type="ECO:0000256" key="4">
    <source>
        <dbReference type="ARBA" id="ARBA00004406"/>
    </source>
</evidence>
<dbReference type="VEuPathDB" id="VectorBase:ISCW008112"/>
<evidence type="ECO:0000256" key="3">
    <source>
        <dbReference type="ARBA" id="ARBA00004174"/>
    </source>
</evidence>
<dbReference type="EMBL" id="DS786708">
    <property type="protein sequence ID" value="EEC09932.1"/>
    <property type="molecule type" value="Genomic_DNA"/>
</dbReference>
<dbReference type="VEuPathDB" id="VectorBase:ISCP_016847"/>
<dbReference type="GO" id="GO:0005789">
    <property type="term" value="C:endoplasmic reticulum membrane"/>
    <property type="evidence" value="ECO:0007669"/>
    <property type="project" value="UniProtKB-SubCell"/>
</dbReference>
<dbReference type="InterPro" id="IPR001128">
    <property type="entry name" value="Cyt_P450"/>
</dbReference>
<dbReference type="EnsemblMetazoa" id="ISCW008112-RA">
    <property type="protein sequence ID" value="ISCW008112-PA"/>
    <property type="gene ID" value="ISCW008112"/>
</dbReference>
<evidence type="ECO:0000313" key="16">
    <source>
        <dbReference type="EMBL" id="EEC09932.1"/>
    </source>
</evidence>
<evidence type="ECO:0000256" key="11">
    <source>
        <dbReference type="ARBA" id="ARBA00023004"/>
    </source>
</evidence>
<reference evidence="16 18" key="1">
    <citation type="submission" date="2008-03" db="EMBL/GenBank/DDBJ databases">
        <title>Annotation of Ixodes scapularis.</title>
        <authorList>
            <consortium name="Ixodes scapularis Genome Project Consortium"/>
            <person name="Caler E."/>
            <person name="Hannick L.I."/>
            <person name="Bidwell S."/>
            <person name="Joardar V."/>
            <person name="Thiagarajan M."/>
            <person name="Amedeo P."/>
            <person name="Galinsky K.J."/>
            <person name="Schobel S."/>
            <person name="Inman J."/>
            <person name="Hostetler J."/>
            <person name="Miller J."/>
            <person name="Hammond M."/>
            <person name="Megy K."/>
            <person name="Lawson D."/>
            <person name="Kodira C."/>
            <person name="Sutton G."/>
            <person name="Meyer J."/>
            <person name="Hill C.A."/>
            <person name="Birren B."/>
            <person name="Nene V."/>
            <person name="Collins F."/>
            <person name="Alarcon-Chaidez F."/>
            <person name="Wikel S."/>
            <person name="Strausberg R."/>
        </authorList>
    </citation>
    <scope>NUCLEOTIDE SEQUENCE [LARGE SCALE GENOMIC DNA]</scope>
    <source>
        <strain evidence="18">Wikel</strain>
        <strain evidence="16">Wikel colony</strain>
    </source>
</reference>
<dbReference type="Gene3D" id="1.10.630.10">
    <property type="entry name" value="Cytochrome P450"/>
    <property type="match status" value="1"/>
</dbReference>
<keyword evidence="18" id="KW-1185">Reference proteome</keyword>
<dbReference type="KEGG" id="isc:8031171"/>
<dbReference type="InterPro" id="IPR036396">
    <property type="entry name" value="Cyt_P450_sf"/>
</dbReference>
<dbReference type="InterPro" id="IPR050182">
    <property type="entry name" value="Cytochrome_P450_fam2"/>
</dbReference>
<comment type="function">
    <text evidence="2">May be involved in the metabolism of insect hormones and in the breakdown of synthetic insecticides.</text>
</comment>
<keyword evidence="8" id="KW-0256">Endoplasmic reticulum</keyword>
<dbReference type="HOGENOM" id="CLU_001570_22_0_1"/>
<evidence type="ECO:0000256" key="14">
    <source>
        <dbReference type="PIRSR" id="PIRSR602401-1"/>
    </source>
</evidence>
<keyword evidence="10 15" id="KW-0560">Oxidoreductase</keyword>
<proteinExistence type="inferred from homology"/>
<feature type="non-terminal residue" evidence="16">
    <location>
        <position position="305"/>
    </location>
</feature>
<evidence type="ECO:0000256" key="9">
    <source>
        <dbReference type="ARBA" id="ARBA00022848"/>
    </source>
</evidence>
<dbReference type="PANTHER" id="PTHR24300">
    <property type="entry name" value="CYTOCHROME P450 508A4-RELATED"/>
    <property type="match status" value="1"/>
</dbReference>
<dbReference type="PROSITE" id="PS00086">
    <property type="entry name" value="CYTOCHROME_P450"/>
    <property type="match status" value="1"/>
</dbReference>
<dbReference type="InterPro" id="IPR002401">
    <property type="entry name" value="Cyt_P450_E_grp-I"/>
</dbReference>
<sequence>IPIKECLFSISFNVISAVLFGSTYKDSDQKHRDVKTHIMNFMRVLAVNSLVDFYPVWLRTVMACVPFTEVAKIRKKLAFARKFISARVMEHRDTLEEDTTRDFIDGYLKQMMDQKDNPNSHYRECHLIGCALDFFAAGVAGVPLAIHWLLLICAQNPYKVQSRIHAEIDRVVGRERQPAWKDRLEMPFTMASIWELLRWRKEGLLGFPRGVKEDILLEGFLIPKGTVVLPNTTAMNRNPYYWKRPEEYDPTRFLTPDGTELLEKPEYFIPFSFGKRMCPGESLATVQLFLYATCLMQKYCVQPEE</sequence>
<dbReference type="GO" id="GO:0020037">
    <property type="term" value="F:heme binding"/>
    <property type="evidence" value="ECO:0000318"/>
    <property type="project" value="GO_Central"/>
</dbReference>
<dbReference type="PRINTS" id="PR00463">
    <property type="entry name" value="EP450I"/>
</dbReference>
<evidence type="ECO:0000313" key="17">
    <source>
        <dbReference type="EnsemblMetazoa" id="ISCW008112-PA"/>
    </source>
</evidence>
<dbReference type="GO" id="GO:0016712">
    <property type="term" value="F:oxidoreductase activity, acting on paired donors, with incorporation or reduction of molecular oxygen, reduced flavin or flavoprotein as one donor, and incorporation of one atom of oxygen"/>
    <property type="evidence" value="ECO:0000318"/>
    <property type="project" value="GO_Central"/>
</dbReference>
<dbReference type="Proteomes" id="UP000001555">
    <property type="component" value="Unassembled WGS sequence"/>
</dbReference>
<evidence type="ECO:0000256" key="15">
    <source>
        <dbReference type="RuleBase" id="RU000461"/>
    </source>
</evidence>
<dbReference type="EMBL" id="ABJB010707072">
    <property type="status" value="NOT_ANNOTATED_CDS"/>
    <property type="molecule type" value="Genomic_DNA"/>
</dbReference>
<evidence type="ECO:0000313" key="18">
    <source>
        <dbReference type="Proteomes" id="UP000001555"/>
    </source>
</evidence>
<name>B7PTL0_IXOSC</name>
<keyword evidence="12 15" id="KW-0503">Monooxygenase</keyword>
<gene>
    <name evidence="17" type="primary">8031171</name>
    <name evidence="16" type="ORF">IscW_ISCW008112</name>
</gene>
<evidence type="ECO:0000256" key="2">
    <source>
        <dbReference type="ARBA" id="ARBA00003690"/>
    </source>
</evidence>
<keyword evidence="11 14" id="KW-0408">Iron</keyword>
<keyword evidence="9" id="KW-0492">Microsome</keyword>
<organism>
    <name type="scientific">Ixodes scapularis</name>
    <name type="common">Black-legged tick</name>
    <name type="synonym">Deer tick</name>
    <dbReference type="NCBI Taxonomy" id="6945"/>
    <lineage>
        <taxon>Eukaryota</taxon>
        <taxon>Metazoa</taxon>
        <taxon>Ecdysozoa</taxon>
        <taxon>Arthropoda</taxon>
        <taxon>Chelicerata</taxon>
        <taxon>Arachnida</taxon>
        <taxon>Acari</taxon>
        <taxon>Parasitiformes</taxon>
        <taxon>Ixodida</taxon>
        <taxon>Ixodoidea</taxon>
        <taxon>Ixodidae</taxon>
        <taxon>Ixodinae</taxon>
        <taxon>Ixodes</taxon>
    </lineage>
</organism>
<dbReference type="GO" id="GO:0005737">
    <property type="term" value="C:cytoplasm"/>
    <property type="evidence" value="ECO:0000318"/>
    <property type="project" value="GO_Central"/>
</dbReference>
<dbReference type="GO" id="GO:0005506">
    <property type="term" value="F:iron ion binding"/>
    <property type="evidence" value="ECO:0007669"/>
    <property type="project" value="InterPro"/>
</dbReference>
<evidence type="ECO:0000256" key="5">
    <source>
        <dbReference type="ARBA" id="ARBA00010617"/>
    </source>
</evidence>
<feature type="binding site" description="axial binding residue" evidence="14">
    <location>
        <position position="278"/>
    </location>
    <ligand>
        <name>heme</name>
        <dbReference type="ChEBI" id="CHEBI:30413"/>
    </ligand>
    <ligandPart>
        <name>Fe</name>
        <dbReference type="ChEBI" id="CHEBI:18248"/>
    </ligandPart>
</feature>
<dbReference type="GO" id="GO:0006805">
    <property type="term" value="P:xenobiotic metabolic process"/>
    <property type="evidence" value="ECO:0000318"/>
    <property type="project" value="GO_Central"/>
</dbReference>
<evidence type="ECO:0000256" key="6">
    <source>
        <dbReference type="ARBA" id="ARBA00022617"/>
    </source>
</evidence>
<keyword evidence="7 14" id="KW-0479">Metal-binding</keyword>
<reference evidence="17" key="2">
    <citation type="submission" date="2020-05" db="UniProtKB">
        <authorList>
            <consortium name="EnsemblMetazoa"/>
        </authorList>
    </citation>
    <scope>IDENTIFICATION</scope>
    <source>
        <strain evidence="17">wikel</strain>
    </source>
</reference>
<protein>
    <submittedName>
        <fullName evidence="16 17">Cytochrome P450, putative</fullName>
        <ecNumber evidence="16">1.14.14.1</ecNumber>
    </submittedName>
</protein>
<evidence type="ECO:0000256" key="7">
    <source>
        <dbReference type="ARBA" id="ARBA00022723"/>
    </source>
</evidence>
<dbReference type="Pfam" id="PF00067">
    <property type="entry name" value="p450"/>
    <property type="match status" value="1"/>
</dbReference>
<evidence type="ECO:0000256" key="10">
    <source>
        <dbReference type="ARBA" id="ARBA00023002"/>
    </source>
</evidence>
<dbReference type="FunFam" id="1.10.630.10:FF:000238">
    <property type="entry name" value="Cytochrome P450 2A6"/>
    <property type="match status" value="1"/>
</dbReference>
<comment type="subcellular location">
    <subcellularLocation>
        <location evidence="4">Endoplasmic reticulum membrane</location>
        <topology evidence="4">Peripheral membrane protein</topology>
    </subcellularLocation>
    <subcellularLocation>
        <location evidence="3">Microsome membrane</location>
        <topology evidence="3">Peripheral membrane protein</topology>
    </subcellularLocation>
</comment>
<comment type="cofactor">
    <cofactor evidence="1 14">
        <name>heme</name>
        <dbReference type="ChEBI" id="CHEBI:30413"/>
    </cofactor>
</comment>
<evidence type="ECO:0000256" key="1">
    <source>
        <dbReference type="ARBA" id="ARBA00001971"/>
    </source>
</evidence>
<evidence type="ECO:0000256" key="8">
    <source>
        <dbReference type="ARBA" id="ARBA00022824"/>
    </source>
</evidence>
<dbReference type="PaxDb" id="6945-B7PTL0"/>
<dbReference type="SUPFAM" id="SSF48264">
    <property type="entry name" value="Cytochrome P450"/>
    <property type="match status" value="1"/>
</dbReference>
<dbReference type="VEuPathDB" id="VectorBase:ISCI008112"/>
<keyword evidence="6 14" id="KW-0349">Heme</keyword>
<dbReference type="PANTHER" id="PTHR24300:SF375">
    <property type="entry name" value="CYTOCHROME P450 FAMILY"/>
    <property type="match status" value="1"/>
</dbReference>
<dbReference type="InterPro" id="IPR017972">
    <property type="entry name" value="Cyt_P450_CS"/>
</dbReference>